<dbReference type="PROSITE" id="PS51257">
    <property type="entry name" value="PROKAR_LIPOPROTEIN"/>
    <property type="match status" value="1"/>
</dbReference>
<name>A0ABZ1XA70_9ACTN</name>
<sequence>MTRRRTQQAAAVAALALAGAVSLGACGANSNTSTAGMSSRTPAASASPAPTVPGSGTPTAPTTGPTSGWGPDVWSDGDWGSGMMGDDSGSWGPGMMGQGMMGNWWLAGNGNRVQTLDQARQRATVFADRLSLKVGEVMQFSRNFYAELESTGGRPATEVLVNPADGAVQVEYGPAMMWNTDYGMHHGRQGQTRVSAAQAGSIAQQWLRNHSTALTALTAGDPESYPGYYTLHTMKSGKITGMLSVNAYTGQVWDHSWHGAYMATSQR</sequence>
<evidence type="ECO:0000313" key="3">
    <source>
        <dbReference type="EMBL" id="WUT44864.1"/>
    </source>
</evidence>
<evidence type="ECO:0000313" key="4">
    <source>
        <dbReference type="EMBL" id="WUT48606.1"/>
    </source>
</evidence>
<dbReference type="EMBL" id="CP109011">
    <property type="protein sequence ID" value="WUT48606.1"/>
    <property type="molecule type" value="Genomic_DNA"/>
</dbReference>
<dbReference type="RefSeq" id="WP_329245451.1">
    <property type="nucleotide sequence ID" value="NZ_CP109011.1"/>
</dbReference>
<evidence type="ECO:0008006" key="6">
    <source>
        <dbReference type="Google" id="ProtNLM"/>
    </source>
</evidence>
<evidence type="ECO:0000256" key="2">
    <source>
        <dbReference type="SAM" id="SignalP"/>
    </source>
</evidence>
<keyword evidence="2" id="KW-0732">Signal</keyword>
<protein>
    <recommendedName>
        <fullName evidence="6">PepSY domain-containing protein</fullName>
    </recommendedName>
</protein>
<organism evidence="4 5">
    <name type="scientific">Streptomyces pseudovenezuelae</name>
    <dbReference type="NCBI Taxonomy" id="67350"/>
    <lineage>
        <taxon>Bacteria</taxon>
        <taxon>Bacillati</taxon>
        <taxon>Actinomycetota</taxon>
        <taxon>Actinomycetes</taxon>
        <taxon>Kitasatosporales</taxon>
        <taxon>Streptomycetaceae</taxon>
        <taxon>Streptomyces</taxon>
        <taxon>Streptomyces aurantiacus group</taxon>
    </lineage>
</organism>
<accession>A0ABZ1XA70</accession>
<evidence type="ECO:0000256" key="1">
    <source>
        <dbReference type="SAM" id="MobiDB-lite"/>
    </source>
</evidence>
<feature type="region of interest" description="Disordered" evidence="1">
    <location>
        <begin position="30"/>
        <end position="94"/>
    </location>
</feature>
<dbReference type="EMBL" id="CP109011">
    <property type="protein sequence ID" value="WUT44864.1"/>
    <property type="molecule type" value="Genomic_DNA"/>
</dbReference>
<dbReference type="Proteomes" id="UP001432168">
    <property type="component" value="Chromosome"/>
</dbReference>
<reference evidence="4" key="1">
    <citation type="submission" date="2022-10" db="EMBL/GenBank/DDBJ databases">
        <title>The complete genomes of actinobacterial strains from the NBC collection.</title>
        <authorList>
            <person name="Joergensen T.S."/>
            <person name="Alvarez Arevalo M."/>
            <person name="Sterndorff E.B."/>
            <person name="Faurdal D."/>
            <person name="Vuksanovic O."/>
            <person name="Mourched A.-S."/>
            <person name="Charusanti P."/>
            <person name="Shaw S."/>
            <person name="Blin K."/>
            <person name="Weber T."/>
        </authorList>
    </citation>
    <scope>NUCLEOTIDE SEQUENCE</scope>
    <source>
        <strain evidence="4">NBC_00686</strain>
    </source>
</reference>
<gene>
    <name evidence="3" type="ORF">OG929_22375</name>
    <name evidence="4" type="ORF">OG929_42635</name>
</gene>
<feature type="signal peptide" evidence="2">
    <location>
        <begin position="1"/>
        <end position="27"/>
    </location>
</feature>
<evidence type="ECO:0000313" key="5">
    <source>
        <dbReference type="Proteomes" id="UP001432168"/>
    </source>
</evidence>
<feature type="compositionally biased region" description="Low complexity" evidence="1">
    <location>
        <begin position="38"/>
        <end position="78"/>
    </location>
</feature>
<proteinExistence type="predicted"/>
<keyword evidence="5" id="KW-1185">Reference proteome</keyword>
<feature type="chain" id="PRO_5045034513" description="PepSY domain-containing protein" evidence="2">
    <location>
        <begin position="28"/>
        <end position="267"/>
    </location>
</feature>